<protein>
    <recommendedName>
        <fullName evidence="5">Copper(I)-binding protein</fullName>
    </recommendedName>
</protein>
<dbReference type="EMBL" id="POUA01000183">
    <property type="protein sequence ID" value="PZG41024.1"/>
    <property type="molecule type" value="Genomic_DNA"/>
</dbReference>
<accession>A0A2W2HQG5</accession>
<dbReference type="Pfam" id="PF04314">
    <property type="entry name" value="PCuAC"/>
    <property type="match status" value="1"/>
</dbReference>
<keyword evidence="4" id="KW-1185">Reference proteome</keyword>
<feature type="signal peptide" evidence="2">
    <location>
        <begin position="1"/>
        <end position="22"/>
    </location>
</feature>
<reference evidence="3 4" key="1">
    <citation type="submission" date="2018-01" db="EMBL/GenBank/DDBJ databases">
        <title>Draft genome sequence of Sphaerisporangium sp. 7K107.</title>
        <authorList>
            <person name="Sahin N."/>
            <person name="Saygin H."/>
            <person name="Ay H."/>
        </authorList>
    </citation>
    <scope>NUCLEOTIDE SEQUENCE [LARGE SCALE GENOMIC DNA]</scope>
    <source>
        <strain evidence="3 4">7K107</strain>
    </source>
</reference>
<dbReference type="AlphaFoldDB" id="A0A2W2HQG5"/>
<dbReference type="RefSeq" id="WP_111169335.1">
    <property type="nucleotide sequence ID" value="NZ_POUA01000183.1"/>
</dbReference>
<keyword evidence="2" id="KW-0732">Signal</keyword>
<evidence type="ECO:0000313" key="4">
    <source>
        <dbReference type="Proteomes" id="UP000248544"/>
    </source>
</evidence>
<comment type="caution">
    <text evidence="3">The sequence shown here is derived from an EMBL/GenBank/DDBJ whole genome shotgun (WGS) entry which is preliminary data.</text>
</comment>
<name>A0A2W2HQG5_9ACTN</name>
<feature type="chain" id="PRO_5038545921" description="Copper(I)-binding protein" evidence="2">
    <location>
        <begin position="23"/>
        <end position="219"/>
    </location>
</feature>
<gene>
    <name evidence="3" type="ORF">C1I98_22055</name>
</gene>
<sequence length="219" mass="21937">MTRTSRRWAIAAAAFLAAPVLAGCAAGFDATTVKHYSPTEARATTVRGIQISQGFVLGPEPGGKLPKGGSAPVYLSLTNIEQQDDQLVGVAVNNAGTVKLAAPIVLPRDKRVSTSGAAAPGATPTAGTAGPPLVIEGLTKELAGGEYIAMSLQFANAGAVDLTLPVVARSREFATWAPAPAPTTQQTPTTGPTPAATATPVPTATATLTATEDASTGGH</sequence>
<organism evidence="3 4">
    <name type="scientific">Spongiactinospora gelatinilytica</name>
    <dbReference type="NCBI Taxonomy" id="2666298"/>
    <lineage>
        <taxon>Bacteria</taxon>
        <taxon>Bacillati</taxon>
        <taxon>Actinomycetota</taxon>
        <taxon>Actinomycetes</taxon>
        <taxon>Streptosporangiales</taxon>
        <taxon>Streptosporangiaceae</taxon>
        <taxon>Spongiactinospora</taxon>
    </lineage>
</organism>
<dbReference type="Proteomes" id="UP000248544">
    <property type="component" value="Unassembled WGS sequence"/>
</dbReference>
<proteinExistence type="predicted"/>
<evidence type="ECO:0000313" key="3">
    <source>
        <dbReference type="EMBL" id="PZG41024.1"/>
    </source>
</evidence>
<dbReference type="Gene3D" id="2.60.40.1890">
    <property type="entry name" value="PCu(A)C copper chaperone"/>
    <property type="match status" value="1"/>
</dbReference>
<evidence type="ECO:0008006" key="5">
    <source>
        <dbReference type="Google" id="ProtNLM"/>
    </source>
</evidence>
<dbReference type="PROSITE" id="PS51257">
    <property type="entry name" value="PROKAR_LIPOPROTEIN"/>
    <property type="match status" value="1"/>
</dbReference>
<dbReference type="InterPro" id="IPR036182">
    <property type="entry name" value="PCuAC_sf"/>
</dbReference>
<dbReference type="InterPro" id="IPR007410">
    <property type="entry name" value="LpqE-like"/>
</dbReference>
<dbReference type="SUPFAM" id="SSF110087">
    <property type="entry name" value="DR1885-like metal-binding protein"/>
    <property type="match status" value="1"/>
</dbReference>
<evidence type="ECO:0000256" key="1">
    <source>
        <dbReference type="SAM" id="MobiDB-lite"/>
    </source>
</evidence>
<feature type="region of interest" description="Disordered" evidence="1">
    <location>
        <begin position="177"/>
        <end position="203"/>
    </location>
</feature>
<evidence type="ECO:0000256" key="2">
    <source>
        <dbReference type="SAM" id="SignalP"/>
    </source>
</evidence>